<dbReference type="SUPFAM" id="SSF53187">
    <property type="entry name" value="Zn-dependent exopeptidases"/>
    <property type="match status" value="1"/>
</dbReference>
<dbReference type="Pfam" id="PF01546">
    <property type="entry name" value="Peptidase_M20"/>
    <property type="match status" value="1"/>
</dbReference>
<evidence type="ECO:0000256" key="2">
    <source>
        <dbReference type="ARBA" id="ARBA00022801"/>
    </source>
</evidence>
<keyword evidence="2" id="KW-0378">Hydrolase</keyword>
<dbReference type="EMBL" id="PYLQ01000013">
    <property type="protein sequence ID" value="PST40127.1"/>
    <property type="molecule type" value="Genomic_DNA"/>
</dbReference>
<dbReference type="Proteomes" id="UP000240974">
    <property type="component" value="Unassembled WGS sequence"/>
</dbReference>
<feature type="domain" description="Peptidase M20 dimerisation" evidence="3">
    <location>
        <begin position="176"/>
        <end position="270"/>
    </location>
</feature>
<gene>
    <name evidence="4" type="ORF">C7U54_09520</name>
</gene>
<evidence type="ECO:0000259" key="3">
    <source>
        <dbReference type="Pfam" id="PF07687"/>
    </source>
</evidence>
<dbReference type="InterPro" id="IPR036264">
    <property type="entry name" value="Bact_exopeptidase_dim_dom"/>
</dbReference>
<dbReference type="InterPro" id="IPR050072">
    <property type="entry name" value="Peptidase_M20A"/>
</dbReference>
<dbReference type="Gene3D" id="3.40.630.10">
    <property type="entry name" value="Zn peptidases"/>
    <property type="match status" value="1"/>
</dbReference>
<keyword evidence="1" id="KW-0479">Metal-binding</keyword>
<dbReference type="RefSeq" id="WP_107030135.1">
    <property type="nucleotide sequence ID" value="NZ_PYLQ01000013.1"/>
</dbReference>
<dbReference type="Gene3D" id="3.30.70.360">
    <property type="match status" value="1"/>
</dbReference>
<proteinExistence type="predicted"/>
<dbReference type="AlphaFoldDB" id="A0A2T3FXY0"/>
<name>A0A2T3FXY0_9FIRM</name>
<dbReference type="InterPro" id="IPR002933">
    <property type="entry name" value="Peptidase_M20"/>
</dbReference>
<accession>A0A2T3FXY0</accession>
<dbReference type="Pfam" id="PF07687">
    <property type="entry name" value="M20_dimer"/>
    <property type="match status" value="1"/>
</dbReference>
<dbReference type="GO" id="GO:0016787">
    <property type="term" value="F:hydrolase activity"/>
    <property type="evidence" value="ECO:0007669"/>
    <property type="project" value="UniProtKB-KW"/>
</dbReference>
<keyword evidence="5" id="KW-1185">Reference proteome</keyword>
<evidence type="ECO:0000313" key="5">
    <source>
        <dbReference type="Proteomes" id="UP000240974"/>
    </source>
</evidence>
<dbReference type="InterPro" id="IPR011650">
    <property type="entry name" value="Peptidase_M20_dimer"/>
</dbReference>
<sequence>MLYKYEEDYVEQEADYSIELLKQLATIPAPSYHEEKRAQFCKQWFKERGIETTIDKMNNVVIKMFDDNQDIAVFCGHLDVVFADMEPLKITQKGNYLYGPGVGDDTANVVHLMQVIHYIHLHHLHGKTGVLFVLNTCEEGLGNSNGCRYIVEQYKNRIKSFISFDGYLNQCTNSAVGSKRYRLTVHCQGGHSYADFGKENAIETLSKIMYELSHQQIPTEAKTTYNFGKIEGGTTINAIASTATLLYEYRSSMQNCLDIMEKQFQEIVSHYSNVEIEILGVRPGNGLLNREKFEKFTDHNMRLIKEYYLDDVEKCANGTDSNIPLSYGICANTIGTLMGEKAHTYDEWIDLDSYKIGFKVMMNIILEYFRD</sequence>
<dbReference type="PANTHER" id="PTHR43808">
    <property type="entry name" value="ACETYLORNITHINE DEACETYLASE"/>
    <property type="match status" value="1"/>
</dbReference>
<organism evidence="4 5">
    <name type="scientific">Faecalibacillus intestinalis</name>
    <dbReference type="NCBI Taxonomy" id="1982626"/>
    <lineage>
        <taxon>Bacteria</taxon>
        <taxon>Bacillati</taxon>
        <taxon>Bacillota</taxon>
        <taxon>Erysipelotrichia</taxon>
        <taxon>Erysipelotrichales</taxon>
        <taxon>Coprobacillaceae</taxon>
        <taxon>Faecalibacillus</taxon>
    </lineage>
</organism>
<protein>
    <submittedName>
        <fullName evidence="4">Peptidase</fullName>
    </submittedName>
</protein>
<comment type="caution">
    <text evidence="4">The sequence shown here is derived from an EMBL/GenBank/DDBJ whole genome shotgun (WGS) entry which is preliminary data.</text>
</comment>
<dbReference type="PANTHER" id="PTHR43808:SF17">
    <property type="entry name" value="PEPTIDASE M20"/>
    <property type="match status" value="1"/>
</dbReference>
<evidence type="ECO:0000313" key="4">
    <source>
        <dbReference type="EMBL" id="PST40127.1"/>
    </source>
</evidence>
<reference evidence="4 5" key="1">
    <citation type="journal article" date="2019" name="Int. J. Syst. Evol. Microbiol.">
        <title>Faecalibacillus intestinalis gen. nov., sp. nov. and Faecalibacillus faecis sp. nov., isolated from human faeces.</title>
        <authorList>
            <person name="Seo B."/>
            <person name="Jeon K."/>
            <person name="Baek I."/>
            <person name="Lee Y.M."/>
            <person name="Baek K."/>
            <person name="Ko G."/>
        </authorList>
    </citation>
    <scope>NUCLEOTIDE SEQUENCE [LARGE SCALE GENOMIC DNA]</scope>
    <source>
        <strain evidence="4 5">SNUG30099</strain>
    </source>
</reference>
<evidence type="ECO:0000256" key="1">
    <source>
        <dbReference type="ARBA" id="ARBA00022723"/>
    </source>
</evidence>
<dbReference type="GO" id="GO:0046872">
    <property type="term" value="F:metal ion binding"/>
    <property type="evidence" value="ECO:0007669"/>
    <property type="project" value="UniProtKB-KW"/>
</dbReference>
<dbReference type="SUPFAM" id="SSF55031">
    <property type="entry name" value="Bacterial exopeptidase dimerisation domain"/>
    <property type="match status" value="1"/>
</dbReference>